<feature type="transmembrane region" description="Helical" evidence="6">
    <location>
        <begin position="103"/>
        <end position="124"/>
    </location>
</feature>
<evidence type="ECO:0000313" key="8">
    <source>
        <dbReference type="Proteomes" id="UP001580407"/>
    </source>
</evidence>
<sequence>MDDGNQVVIIKDRETAGRLLKGALILSAAAIISKLIGTLQKIPMQNIGGDGVFGIYNTVYPFYTILITIAAAGFPVAISKFVAEYEAAGDRETGQRVIRLSSLLLGGFGLLIGLLTYTGAPLLGRLIDNAHVIPSIRAAAAAFLFVPVMSALRGYFQGLQNMVPTAVSQVTEQTIRVAVMIVLLLVMVRQGWGPEWIAAGAILGSAAGGAAGLGVMLLYWRAHNRRRGRMAAKSHHTAASGEGTAAVMSAEEVAARAEISAGQVESGTRSRPAGNRELAAALLRYALPVCLGALAVPLINLVDTFTVPRLLKREGLDEAGVMVSFGIYNRGLPLVQLIMMFATTLSALFIPSLAEARLKGEHELVRKQCELSLRWFWLLGLASAAGLAVLAEPINIMLYTDNSGSTVMSWMALTAAGGSVSIISAALLQGLGAVRAPAVHMLAAAAAKAALNWLLVPALGTTGAAIAGAAAYLLAAALNIALLARLAGLRLTWSAVVLKPALALAVMAVAAAGTAWGAGAVLGTLGVADGARTSAAAASLLGVLAGAAVFMLAAVRLRLLTEGELAALPKLGPPLVHLLRNARLLG</sequence>
<feature type="transmembrane region" description="Helical" evidence="6">
    <location>
        <begin position="375"/>
        <end position="398"/>
    </location>
</feature>
<feature type="transmembrane region" description="Helical" evidence="6">
    <location>
        <begin position="136"/>
        <end position="155"/>
    </location>
</feature>
<gene>
    <name evidence="7" type="ORF">ACE3NQ_26695</name>
</gene>
<feature type="transmembrane region" description="Helical" evidence="6">
    <location>
        <begin position="536"/>
        <end position="555"/>
    </location>
</feature>
<evidence type="ECO:0000256" key="5">
    <source>
        <dbReference type="ARBA" id="ARBA00023136"/>
    </source>
</evidence>
<reference evidence="7 8" key="1">
    <citation type="submission" date="2024-09" db="EMBL/GenBank/DDBJ databases">
        <authorList>
            <person name="Ruan L."/>
        </authorList>
    </citation>
    <scope>NUCLEOTIDE SEQUENCE [LARGE SCALE GENOMIC DNA]</scope>
    <source>
        <strain evidence="7 8">D33</strain>
    </source>
</reference>
<feature type="transmembrane region" description="Helical" evidence="6">
    <location>
        <begin position="410"/>
        <end position="431"/>
    </location>
</feature>
<evidence type="ECO:0000256" key="2">
    <source>
        <dbReference type="ARBA" id="ARBA00022475"/>
    </source>
</evidence>
<comment type="caution">
    <text evidence="7">The sequence shown here is derived from an EMBL/GenBank/DDBJ whole genome shotgun (WGS) entry which is preliminary data.</text>
</comment>
<name>A0ABV5BGG6_9BACL</name>
<feature type="transmembrane region" description="Helical" evidence="6">
    <location>
        <begin position="175"/>
        <end position="192"/>
    </location>
</feature>
<evidence type="ECO:0000256" key="6">
    <source>
        <dbReference type="SAM" id="Phobius"/>
    </source>
</evidence>
<comment type="subcellular location">
    <subcellularLocation>
        <location evidence="1">Cell membrane</location>
        <topology evidence="1">Multi-pass membrane protein</topology>
    </subcellularLocation>
</comment>
<feature type="transmembrane region" description="Helical" evidence="6">
    <location>
        <begin position="334"/>
        <end position="354"/>
    </location>
</feature>
<feature type="transmembrane region" description="Helical" evidence="6">
    <location>
        <begin position="278"/>
        <end position="299"/>
    </location>
</feature>
<dbReference type="Pfam" id="PF01943">
    <property type="entry name" value="Polysacc_synt"/>
    <property type="match status" value="1"/>
</dbReference>
<keyword evidence="8" id="KW-1185">Reference proteome</keyword>
<feature type="transmembrane region" description="Helical" evidence="6">
    <location>
        <begin position="19"/>
        <end position="40"/>
    </location>
</feature>
<keyword evidence="3 6" id="KW-0812">Transmembrane</keyword>
<evidence type="ECO:0000256" key="1">
    <source>
        <dbReference type="ARBA" id="ARBA00004651"/>
    </source>
</evidence>
<feature type="transmembrane region" description="Helical" evidence="6">
    <location>
        <begin position="462"/>
        <end position="484"/>
    </location>
</feature>
<dbReference type="PIRSF" id="PIRSF038958">
    <property type="entry name" value="PG_synth_SpoVB"/>
    <property type="match status" value="1"/>
</dbReference>
<keyword evidence="5 6" id="KW-0472">Membrane</keyword>
<dbReference type="EMBL" id="JBHILM010000042">
    <property type="protein sequence ID" value="MFB5684499.1"/>
    <property type="molecule type" value="Genomic_DNA"/>
</dbReference>
<accession>A0ABV5BGG6</accession>
<dbReference type="CDD" id="cd13124">
    <property type="entry name" value="MATE_SpoVB_like"/>
    <property type="match status" value="1"/>
</dbReference>
<feature type="transmembrane region" description="Helical" evidence="6">
    <location>
        <begin position="60"/>
        <end position="82"/>
    </location>
</feature>
<feature type="transmembrane region" description="Helical" evidence="6">
    <location>
        <begin position="198"/>
        <end position="220"/>
    </location>
</feature>
<evidence type="ECO:0000256" key="3">
    <source>
        <dbReference type="ARBA" id="ARBA00022692"/>
    </source>
</evidence>
<dbReference type="PANTHER" id="PTHR30250">
    <property type="entry name" value="PST FAMILY PREDICTED COLANIC ACID TRANSPORTER"/>
    <property type="match status" value="1"/>
</dbReference>
<feature type="transmembrane region" description="Helical" evidence="6">
    <location>
        <begin position="438"/>
        <end position="456"/>
    </location>
</feature>
<evidence type="ECO:0000256" key="4">
    <source>
        <dbReference type="ARBA" id="ARBA00022989"/>
    </source>
</evidence>
<keyword evidence="4 6" id="KW-1133">Transmembrane helix</keyword>
<keyword evidence="2" id="KW-1003">Cell membrane</keyword>
<organism evidence="7 8">
    <name type="scientific">Paenibacillus terreus</name>
    <dbReference type="NCBI Taxonomy" id="1387834"/>
    <lineage>
        <taxon>Bacteria</taxon>
        <taxon>Bacillati</taxon>
        <taxon>Bacillota</taxon>
        <taxon>Bacilli</taxon>
        <taxon>Bacillales</taxon>
        <taxon>Paenibacillaceae</taxon>
        <taxon>Paenibacillus</taxon>
    </lineage>
</organism>
<evidence type="ECO:0000313" key="7">
    <source>
        <dbReference type="EMBL" id="MFB5684499.1"/>
    </source>
</evidence>
<dbReference type="PANTHER" id="PTHR30250:SF29">
    <property type="entry name" value="POLYSACCHARIDE BIOSYNTHESIS PROTEIN C-TERMINAL DOMAIN-CONTAINING PROTEIN"/>
    <property type="match status" value="1"/>
</dbReference>
<dbReference type="Proteomes" id="UP001580407">
    <property type="component" value="Unassembled WGS sequence"/>
</dbReference>
<proteinExistence type="predicted"/>
<dbReference type="InterPro" id="IPR050833">
    <property type="entry name" value="Poly_Biosynth_Transport"/>
</dbReference>
<feature type="transmembrane region" description="Helical" evidence="6">
    <location>
        <begin position="496"/>
        <end position="516"/>
    </location>
</feature>
<dbReference type="RefSeq" id="WP_375528181.1">
    <property type="nucleotide sequence ID" value="NZ_JBHILM010000042.1"/>
</dbReference>
<dbReference type="InterPro" id="IPR002797">
    <property type="entry name" value="Polysacc_synth"/>
</dbReference>
<protein>
    <submittedName>
        <fullName evidence="7">Oligosaccharide flippase family protein</fullName>
    </submittedName>
</protein>
<dbReference type="InterPro" id="IPR024923">
    <property type="entry name" value="PG_synth_SpoVB"/>
</dbReference>